<evidence type="ECO:0000256" key="10">
    <source>
        <dbReference type="ARBA" id="ARBA00023235"/>
    </source>
</evidence>
<dbReference type="PIRSF" id="PIRSF005096">
    <property type="entry name" value="GALM"/>
    <property type="match status" value="1"/>
</dbReference>
<gene>
    <name evidence="16" type="ORF">LF65_05000</name>
</gene>
<dbReference type="EMBL" id="CP010086">
    <property type="protein sequence ID" value="AJH01529.1"/>
    <property type="molecule type" value="Genomic_DNA"/>
</dbReference>
<comment type="subcellular location">
    <subcellularLocation>
        <location evidence="2">Cytoplasm</location>
    </subcellularLocation>
</comment>
<feature type="active site" description="Proton donor" evidence="13">
    <location>
        <position position="179"/>
    </location>
</feature>
<comment type="similarity">
    <text evidence="4 12">Belongs to the aldose epimerase family.</text>
</comment>
<reference evidence="17" key="1">
    <citation type="submission" date="2014-12" db="EMBL/GenBank/DDBJ databases">
        <title>Genome sequence of Clostridium beijerinckii strain 59B.</title>
        <authorList>
            <person name="Little G.T."/>
            <person name="Minton N.P."/>
        </authorList>
    </citation>
    <scope>NUCLEOTIDE SEQUENCE [LARGE SCALE GENOMIC DNA]</scope>
    <source>
        <strain evidence="17">59B</strain>
    </source>
</reference>
<name>A0A0B5QX18_CLOBE</name>
<dbReference type="GO" id="GO:0030246">
    <property type="term" value="F:carbohydrate binding"/>
    <property type="evidence" value="ECO:0007669"/>
    <property type="project" value="InterPro"/>
</dbReference>
<dbReference type="STRING" id="1520.LF65_05000"/>
<sequence length="351" mass="38928">MAIEKNVFGTMPDGKDVYIYTLTNSNKMKVEISTYGGTIVSSLVPNKDGKLIDVMLGYDNLDGYLKGDKFFGALIGRFGNRIQYGKFILNDQEYTLAQNDGENHLHGGLKGFDKVVWDSKIVEDSPNTLELSYFSPDGEEGYPGNLNVKVTYVLTEDNALEINYSATSDKDTVVNLTNHAYFNLSGHSSGDVLNQKLMINADKFTVNDKYSIPTGEIKEVAGTPMDFKSLTPIGKNITSDYEQIDFGKGYDHNWVLNTDGCDSSKAAQAVDENSGIVLDVYTTTPGIQFYSGNFLDGSDVGKNKSVYNRRNGFCLETQYFPNSINCSKFKSPILRAGEVYKDKTIYKFSTL</sequence>
<evidence type="ECO:0000256" key="3">
    <source>
        <dbReference type="ARBA" id="ARBA00005028"/>
    </source>
</evidence>
<dbReference type="InterPro" id="IPR014718">
    <property type="entry name" value="GH-type_carb-bd"/>
</dbReference>
<dbReference type="InterPro" id="IPR008183">
    <property type="entry name" value="Aldose_1/G6P_1-epimerase"/>
</dbReference>
<dbReference type="AlphaFoldDB" id="A0A0B5QX18"/>
<dbReference type="Pfam" id="PF01263">
    <property type="entry name" value="Aldose_epim"/>
    <property type="match status" value="1"/>
</dbReference>
<dbReference type="PANTHER" id="PTHR10091:SF0">
    <property type="entry name" value="GALACTOSE MUTAROTASE"/>
    <property type="match status" value="1"/>
</dbReference>
<dbReference type="RefSeq" id="WP_041899965.1">
    <property type="nucleotide sequence ID" value="NZ_CP010086.2"/>
</dbReference>
<evidence type="ECO:0000256" key="1">
    <source>
        <dbReference type="ARBA" id="ARBA00001614"/>
    </source>
</evidence>
<evidence type="ECO:0000256" key="9">
    <source>
        <dbReference type="ARBA" id="ARBA00022553"/>
    </source>
</evidence>
<dbReference type="NCBIfam" id="NF008277">
    <property type="entry name" value="PRK11055.1"/>
    <property type="match status" value="1"/>
</dbReference>
<dbReference type="InterPro" id="IPR018052">
    <property type="entry name" value="Ald1_epimerase_CS"/>
</dbReference>
<dbReference type="OrthoDB" id="9779408at2"/>
<dbReference type="SUPFAM" id="SSF74650">
    <property type="entry name" value="Galactose mutarotase-like"/>
    <property type="match status" value="1"/>
</dbReference>
<evidence type="ECO:0000256" key="15">
    <source>
        <dbReference type="PIRSR" id="PIRSR005096-3"/>
    </source>
</evidence>
<keyword evidence="11 12" id="KW-0119">Carbohydrate metabolism</keyword>
<evidence type="ECO:0000256" key="8">
    <source>
        <dbReference type="ARBA" id="ARBA00022490"/>
    </source>
</evidence>
<evidence type="ECO:0000256" key="6">
    <source>
        <dbReference type="ARBA" id="ARBA00013185"/>
    </source>
</evidence>
<dbReference type="InterPro" id="IPR015443">
    <property type="entry name" value="Aldose_1-epimerase"/>
</dbReference>
<feature type="binding site" evidence="15">
    <location>
        <begin position="80"/>
        <end position="81"/>
    </location>
    <ligand>
        <name>beta-D-galactose</name>
        <dbReference type="ChEBI" id="CHEBI:27667"/>
    </ligand>
</feature>
<protein>
    <recommendedName>
        <fullName evidence="7 12">Aldose 1-epimerase</fullName>
        <ecNumber evidence="6 12">5.1.3.3</ecNumber>
    </recommendedName>
</protein>
<evidence type="ECO:0000256" key="13">
    <source>
        <dbReference type="PIRSR" id="PIRSR005096-1"/>
    </source>
</evidence>
<dbReference type="InterPro" id="IPR047215">
    <property type="entry name" value="Galactose_mutarotase-like"/>
</dbReference>
<dbReference type="GO" id="GO:0005737">
    <property type="term" value="C:cytoplasm"/>
    <property type="evidence" value="ECO:0007669"/>
    <property type="project" value="UniProtKB-SubCell"/>
</dbReference>
<evidence type="ECO:0000256" key="7">
    <source>
        <dbReference type="ARBA" id="ARBA00014165"/>
    </source>
</evidence>
<dbReference type="GO" id="GO:0033499">
    <property type="term" value="P:galactose catabolic process via UDP-galactose, Leloir pathway"/>
    <property type="evidence" value="ECO:0007669"/>
    <property type="project" value="TreeGrafter"/>
</dbReference>
<feature type="active site" description="Proton acceptor" evidence="13">
    <location>
        <position position="316"/>
    </location>
</feature>
<dbReference type="EC" id="5.1.3.3" evidence="6 12"/>
<dbReference type="PROSITE" id="PS00545">
    <property type="entry name" value="ALDOSE_1_EPIMERASE"/>
    <property type="match status" value="1"/>
</dbReference>
<organism evidence="16 17">
    <name type="scientific">Clostridium beijerinckii</name>
    <name type="common">Clostridium MP</name>
    <dbReference type="NCBI Taxonomy" id="1520"/>
    <lineage>
        <taxon>Bacteria</taxon>
        <taxon>Bacillati</taxon>
        <taxon>Bacillota</taxon>
        <taxon>Clostridia</taxon>
        <taxon>Eubacteriales</taxon>
        <taxon>Clostridiaceae</taxon>
        <taxon>Clostridium</taxon>
    </lineage>
</organism>
<dbReference type="CDD" id="cd09019">
    <property type="entry name" value="galactose_mutarotase_like"/>
    <property type="match status" value="1"/>
</dbReference>
<dbReference type="Gene3D" id="2.70.98.10">
    <property type="match status" value="1"/>
</dbReference>
<accession>A0A0B5QX18</accession>
<comment type="catalytic activity">
    <reaction evidence="1 12">
        <text>alpha-D-glucose = beta-D-glucose</text>
        <dbReference type="Rhea" id="RHEA:10264"/>
        <dbReference type="ChEBI" id="CHEBI:15903"/>
        <dbReference type="ChEBI" id="CHEBI:17925"/>
        <dbReference type="EC" id="5.1.3.3"/>
    </reaction>
</comment>
<keyword evidence="8" id="KW-0963">Cytoplasm</keyword>
<dbReference type="GO" id="GO:0004034">
    <property type="term" value="F:aldose 1-epimerase activity"/>
    <property type="evidence" value="ECO:0007669"/>
    <property type="project" value="UniProtKB-EC"/>
</dbReference>
<evidence type="ECO:0000256" key="14">
    <source>
        <dbReference type="PIRSR" id="PIRSR005096-2"/>
    </source>
</evidence>
<evidence type="ECO:0000313" key="16">
    <source>
        <dbReference type="EMBL" id="AJH01529.1"/>
    </source>
</evidence>
<dbReference type="UniPathway" id="UPA00242"/>
<keyword evidence="9" id="KW-0597">Phosphoprotein</keyword>
<evidence type="ECO:0000256" key="5">
    <source>
        <dbReference type="ARBA" id="ARBA00011245"/>
    </source>
</evidence>
<proteinExistence type="inferred from homology"/>
<comment type="pathway">
    <text evidence="3 12">Carbohydrate metabolism; hexose metabolism.</text>
</comment>
<dbReference type="InterPro" id="IPR011013">
    <property type="entry name" value="Gal_mutarotase_sf_dom"/>
</dbReference>
<evidence type="ECO:0000313" key="17">
    <source>
        <dbReference type="Proteomes" id="UP000031866"/>
    </source>
</evidence>
<feature type="binding site" evidence="14">
    <location>
        <position position="251"/>
    </location>
    <ligand>
        <name>beta-D-galactose</name>
        <dbReference type="ChEBI" id="CHEBI:27667"/>
    </ligand>
</feature>
<dbReference type="GO" id="GO:0006006">
    <property type="term" value="P:glucose metabolic process"/>
    <property type="evidence" value="ECO:0007669"/>
    <property type="project" value="TreeGrafter"/>
</dbReference>
<dbReference type="FunFam" id="2.70.98.10:FF:000003">
    <property type="entry name" value="Aldose 1-epimerase"/>
    <property type="match status" value="1"/>
</dbReference>
<dbReference type="PANTHER" id="PTHR10091">
    <property type="entry name" value="ALDOSE-1-EPIMERASE"/>
    <property type="match status" value="1"/>
</dbReference>
<evidence type="ECO:0000256" key="11">
    <source>
        <dbReference type="ARBA" id="ARBA00023277"/>
    </source>
</evidence>
<feature type="binding site" evidence="15">
    <location>
        <begin position="179"/>
        <end position="181"/>
    </location>
    <ligand>
        <name>beta-D-galactose</name>
        <dbReference type="ChEBI" id="CHEBI:27667"/>
    </ligand>
</feature>
<keyword evidence="10 12" id="KW-0413">Isomerase</keyword>
<evidence type="ECO:0000256" key="12">
    <source>
        <dbReference type="PIRNR" id="PIRNR005096"/>
    </source>
</evidence>
<dbReference type="KEGG" id="cbei:LF65_05000"/>
<comment type="subunit">
    <text evidence="5">Monomer.</text>
</comment>
<evidence type="ECO:0000256" key="4">
    <source>
        <dbReference type="ARBA" id="ARBA00006206"/>
    </source>
</evidence>
<evidence type="ECO:0000256" key="2">
    <source>
        <dbReference type="ARBA" id="ARBA00004496"/>
    </source>
</evidence>
<dbReference type="Proteomes" id="UP000031866">
    <property type="component" value="Chromosome"/>
</dbReference>